<gene>
    <name evidence="13" type="ORF">MGAL_10B024638</name>
</gene>
<feature type="region of interest" description="Disordered" evidence="9">
    <location>
        <begin position="130"/>
        <end position="196"/>
    </location>
</feature>
<evidence type="ECO:0000256" key="2">
    <source>
        <dbReference type="ARBA" id="ARBA00022741"/>
    </source>
</evidence>
<dbReference type="FunFam" id="3.40.50.300:FF:000079">
    <property type="entry name" value="probable ATP-dependent RNA helicase DDX17"/>
    <property type="match status" value="1"/>
</dbReference>
<comment type="caution">
    <text evidence="13">The sequence shown here is derived from an EMBL/GenBank/DDBJ whole genome shotgun (WGS) entry which is preliminary data.</text>
</comment>
<dbReference type="Pfam" id="PF00271">
    <property type="entry name" value="Helicase_C"/>
    <property type="match status" value="1"/>
</dbReference>
<evidence type="ECO:0000256" key="1">
    <source>
        <dbReference type="ARBA" id="ARBA00012552"/>
    </source>
</evidence>
<evidence type="ECO:0000313" key="13">
    <source>
        <dbReference type="EMBL" id="VDI52803.1"/>
    </source>
</evidence>
<feature type="short sequence motif" description="Q motif" evidence="7">
    <location>
        <begin position="261"/>
        <end position="289"/>
    </location>
</feature>
<dbReference type="Proteomes" id="UP000596742">
    <property type="component" value="Unassembled WGS sequence"/>
</dbReference>
<dbReference type="PROSITE" id="PS51195">
    <property type="entry name" value="Q_MOTIF"/>
    <property type="match status" value="1"/>
</dbReference>
<evidence type="ECO:0000256" key="8">
    <source>
        <dbReference type="RuleBase" id="RU000492"/>
    </source>
</evidence>
<dbReference type="AlphaFoldDB" id="A0A8B6FPS5"/>
<evidence type="ECO:0000256" key="4">
    <source>
        <dbReference type="ARBA" id="ARBA00022806"/>
    </source>
</evidence>
<dbReference type="EMBL" id="UYJE01007219">
    <property type="protein sequence ID" value="VDI52803.1"/>
    <property type="molecule type" value="Genomic_DNA"/>
</dbReference>
<evidence type="ECO:0000259" key="10">
    <source>
        <dbReference type="PROSITE" id="PS51192"/>
    </source>
</evidence>
<dbReference type="GO" id="GO:0003724">
    <property type="term" value="F:RNA helicase activity"/>
    <property type="evidence" value="ECO:0007669"/>
    <property type="project" value="UniProtKB-EC"/>
</dbReference>
<proteinExistence type="inferred from homology"/>
<dbReference type="EC" id="3.6.4.13" evidence="1"/>
<evidence type="ECO:0000256" key="9">
    <source>
        <dbReference type="SAM" id="MobiDB-lite"/>
    </source>
</evidence>
<feature type="region of interest" description="Disordered" evidence="9">
    <location>
        <begin position="87"/>
        <end position="106"/>
    </location>
</feature>
<dbReference type="InterPro" id="IPR011545">
    <property type="entry name" value="DEAD/DEAH_box_helicase_dom"/>
</dbReference>
<keyword evidence="2 8" id="KW-0547">Nucleotide-binding</keyword>
<dbReference type="PROSITE" id="PS51192">
    <property type="entry name" value="HELICASE_ATP_BIND_1"/>
    <property type="match status" value="1"/>
</dbReference>
<accession>A0A8B6FPS5</accession>
<dbReference type="OrthoDB" id="196131at2759"/>
<dbReference type="InterPro" id="IPR001650">
    <property type="entry name" value="Helicase_C-like"/>
</dbReference>
<feature type="domain" description="Helicase ATP-binding" evidence="10">
    <location>
        <begin position="292"/>
        <end position="467"/>
    </location>
</feature>
<dbReference type="PROSITE" id="PS51194">
    <property type="entry name" value="HELICASE_CTER"/>
    <property type="match status" value="1"/>
</dbReference>
<feature type="region of interest" description="Disordered" evidence="9">
    <location>
        <begin position="644"/>
        <end position="693"/>
    </location>
</feature>
<evidence type="ECO:0000313" key="14">
    <source>
        <dbReference type="Proteomes" id="UP000596742"/>
    </source>
</evidence>
<feature type="domain" description="DEAD-box RNA helicase Q" evidence="12">
    <location>
        <begin position="261"/>
        <end position="289"/>
    </location>
</feature>
<dbReference type="Pfam" id="PF00270">
    <property type="entry name" value="DEAD"/>
    <property type="match status" value="1"/>
</dbReference>
<dbReference type="SUPFAM" id="SSF52540">
    <property type="entry name" value="P-loop containing nucleoside triphosphate hydrolases"/>
    <property type="match status" value="1"/>
</dbReference>
<dbReference type="InterPro" id="IPR014001">
    <property type="entry name" value="Helicase_ATP-bd"/>
</dbReference>
<dbReference type="FunFam" id="3.40.50.300:FF:000008">
    <property type="entry name" value="ATP-dependent RNA helicase RhlB"/>
    <property type="match status" value="1"/>
</dbReference>
<evidence type="ECO:0000256" key="5">
    <source>
        <dbReference type="ARBA" id="ARBA00022840"/>
    </source>
</evidence>
<dbReference type="GO" id="GO:0003676">
    <property type="term" value="F:nucleic acid binding"/>
    <property type="evidence" value="ECO:0007669"/>
    <property type="project" value="InterPro"/>
</dbReference>
<keyword evidence="14" id="KW-1185">Reference proteome</keyword>
<protein>
    <recommendedName>
        <fullName evidence="1">RNA helicase</fullName>
        <ecNumber evidence="1">3.6.4.13</ecNumber>
    </recommendedName>
</protein>
<feature type="compositionally biased region" description="Basic and acidic residues" evidence="9">
    <location>
        <begin position="661"/>
        <end position="673"/>
    </location>
</feature>
<dbReference type="CDD" id="cd18787">
    <property type="entry name" value="SF2_C_DEAD"/>
    <property type="match status" value="1"/>
</dbReference>
<dbReference type="Gene3D" id="3.40.50.300">
    <property type="entry name" value="P-loop containing nucleotide triphosphate hydrolases"/>
    <property type="match status" value="2"/>
</dbReference>
<evidence type="ECO:0000259" key="12">
    <source>
        <dbReference type="PROSITE" id="PS51195"/>
    </source>
</evidence>
<evidence type="ECO:0000256" key="7">
    <source>
        <dbReference type="PROSITE-ProRule" id="PRU00552"/>
    </source>
</evidence>
<name>A0A8B6FPS5_MYTGA</name>
<comment type="catalytic activity">
    <reaction evidence="6">
        <text>ATP + H2O = ADP + phosphate + H(+)</text>
        <dbReference type="Rhea" id="RHEA:13065"/>
        <dbReference type="ChEBI" id="CHEBI:15377"/>
        <dbReference type="ChEBI" id="CHEBI:15378"/>
        <dbReference type="ChEBI" id="CHEBI:30616"/>
        <dbReference type="ChEBI" id="CHEBI:43474"/>
        <dbReference type="ChEBI" id="CHEBI:456216"/>
        <dbReference type="EC" id="3.6.4.13"/>
    </reaction>
</comment>
<keyword evidence="5 8" id="KW-0067">ATP-binding</keyword>
<keyword evidence="4 8" id="KW-0347">Helicase</keyword>
<organism evidence="13 14">
    <name type="scientific">Mytilus galloprovincialis</name>
    <name type="common">Mediterranean mussel</name>
    <dbReference type="NCBI Taxonomy" id="29158"/>
    <lineage>
        <taxon>Eukaryota</taxon>
        <taxon>Metazoa</taxon>
        <taxon>Spiralia</taxon>
        <taxon>Lophotrochozoa</taxon>
        <taxon>Mollusca</taxon>
        <taxon>Bivalvia</taxon>
        <taxon>Autobranchia</taxon>
        <taxon>Pteriomorphia</taxon>
        <taxon>Mytilida</taxon>
        <taxon>Mytiloidea</taxon>
        <taxon>Mytilidae</taxon>
        <taxon>Mytilinae</taxon>
        <taxon>Mytilus</taxon>
    </lineage>
</organism>
<dbReference type="InterPro" id="IPR014014">
    <property type="entry name" value="RNA_helicase_DEAD_Q_motif"/>
</dbReference>
<comment type="similarity">
    <text evidence="8">Belongs to the DEAD box helicase family.</text>
</comment>
<dbReference type="InterPro" id="IPR000629">
    <property type="entry name" value="RNA-helicase_DEAD-box_CS"/>
</dbReference>
<evidence type="ECO:0000259" key="11">
    <source>
        <dbReference type="PROSITE" id="PS51194"/>
    </source>
</evidence>
<dbReference type="SMART" id="SM00490">
    <property type="entry name" value="HELICc"/>
    <property type="match status" value="1"/>
</dbReference>
<evidence type="ECO:0000256" key="3">
    <source>
        <dbReference type="ARBA" id="ARBA00022801"/>
    </source>
</evidence>
<keyword evidence="3 8" id="KW-0378">Hydrolase</keyword>
<feature type="domain" description="Helicase C-terminal" evidence="11">
    <location>
        <begin position="498"/>
        <end position="644"/>
    </location>
</feature>
<dbReference type="CDD" id="cd17966">
    <property type="entry name" value="DEADc_DDX5_DDX17"/>
    <property type="match status" value="1"/>
</dbReference>
<feature type="compositionally biased region" description="Polar residues" evidence="9">
    <location>
        <begin position="130"/>
        <end position="141"/>
    </location>
</feature>
<dbReference type="SMART" id="SM00487">
    <property type="entry name" value="DEXDc"/>
    <property type="match status" value="1"/>
</dbReference>
<dbReference type="GO" id="GO:0016787">
    <property type="term" value="F:hydrolase activity"/>
    <property type="evidence" value="ECO:0007669"/>
    <property type="project" value="UniProtKB-KW"/>
</dbReference>
<dbReference type="PANTHER" id="PTHR47958">
    <property type="entry name" value="ATP-DEPENDENT RNA HELICASE DBP3"/>
    <property type="match status" value="1"/>
</dbReference>
<dbReference type="GO" id="GO:0005524">
    <property type="term" value="F:ATP binding"/>
    <property type="evidence" value="ECO:0007669"/>
    <property type="project" value="UniProtKB-KW"/>
</dbReference>
<sequence>MFARGGVCKLIGTLNQISASSVVIRSPRNAAKYILRNCSVSTKFADVDEDNDSSLNRLNETKNTSDSGIAGKLKQLKVEKIISSDSTDDNYFPRNKSNRTSSNDFDEDFNKDDDILGYSNNSFQQRRIFNRKPQFNRNSNRSDNIEEDFEDDDSFKSSRSFNRGSQFNKPRGGDFQRNFNSSFQNRNEDRGFQRGRFGNDFGRDNFAFKRREQRKPAEYKEFQKDFYKESESVRNRSNEEVKEFYKKHQITLSNTELNPLETFEEAGFPDTINRKLQEESFTSPTAIQAVTWPLALSGKDVIGIAQTGSGKTLGFMLPAFVHIQHQEKLQRGDGPICLVLVPTRELCQQVQEVADRFGYPMRMRSAAIYGGANRYPQLQKLSRGAEVCIATPGRLNDFLSSGETNLDRCTCLVLDEADRMLDMGFEPQIRQIIEQIRPDRQTLMWSATWPEEVQELANDYLSDHVKINVGSVDLIANKSIKQEVVICNSHEKPQELGKILQQIIHSPNDEKVLIFAQTKVMCERISQEIRRNGINNVCIHGDKSQRQRDHSLEVFRNGRVKIMVATDVCARGLDVSDITYVVNYDFPPKGVEDYIHRIGRTGRAGNSGTAVTLFSHDDRSSARDLIKIMKQADQEVPEELMEMTRYSHGNQRRNSRYQPSYRRDSRDYQDRRSFRPRMNRGEGYGSGFTCMDD</sequence>
<reference evidence="13" key="1">
    <citation type="submission" date="2018-11" db="EMBL/GenBank/DDBJ databases">
        <authorList>
            <person name="Alioto T."/>
            <person name="Alioto T."/>
        </authorList>
    </citation>
    <scope>NUCLEOTIDE SEQUENCE</scope>
</reference>
<dbReference type="PROSITE" id="PS00039">
    <property type="entry name" value="DEAD_ATP_HELICASE"/>
    <property type="match status" value="1"/>
</dbReference>
<dbReference type="InterPro" id="IPR027417">
    <property type="entry name" value="P-loop_NTPase"/>
</dbReference>
<evidence type="ECO:0000256" key="6">
    <source>
        <dbReference type="ARBA" id="ARBA00047984"/>
    </source>
</evidence>